<evidence type="ECO:0000313" key="1">
    <source>
        <dbReference type="EMBL" id="KAJ7098806.1"/>
    </source>
</evidence>
<dbReference type="EMBL" id="JARJCN010000008">
    <property type="protein sequence ID" value="KAJ7098806.1"/>
    <property type="molecule type" value="Genomic_DNA"/>
</dbReference>
<keyword evidence="2" id="KW-1185">Reference proteome</keyword>
<gene>
    <name evidence="1" type="ORF">B0H15DRAFT_920477</name>
</gene>
<dbReference type="Proteomes" id="UP001222325">
    <property type="component" value="Unassembled WGS sequence"/>
</dbReference>
<sequence length="343" mass="38561">MPLAVLQTHISIKGAKQPLMLLVKSYKFVGIIFTSVHRDIFSAHYAKKASKARAVANTTFAAKTMIGCLPPYEGVRMYMSRIDPHLTFGCEVCLDVVGAHLKELTDVQHEYIRRLLGIHSHSVLAVLFTETGVIPLSYRRPILALGYLIYLITLPSNHLANAAYLDSLLLSDAQCSSWISDVRFVFQSLPVPVQLPLGALSVVEVDEVRKVLTAACEKWSGDSTLQVASRLPLIQDRLERDEDGKYVMKALKLRQYLRVPVPAHRKALTRLYLSSHTLAIEILRYKVRYRQRTPRAFRFCRFCREAVESESHALLGCMSDGALITLQKNILYPRGVQTSGIPI</sequence>
<reference evidence="1" key="1">
    <citation type="submission" date="2023-03" db="EMBL/GenBank/DDBJ databases">
        <title>Massive genome expansion in bonnet fungi (Mycena s.s.) driven by repeated elements and novel gene families across ecological guilds.</title>
        <authorList>
            <consortium name="Lawrence Berkeley National Laboratory"/>
            <person name="Harder C.B."/>
            <person name="Miyauchi S."/>
            <person name="Viragh M."/>
            <person name="Kuo A."/>
            <person name="Thoen E."/>
            <person name="Andreopoulos B."/>
            <person name="Lu D."/>
            <person name="Skrede I."/>
            <person name="Drula E."/>
            <person name="Henrissat B."/>
            <person name="Morin E."/>
            <person name="Kohler A."/>
            <person name="Barry K."/>
            <person name="LaButti K."/>
            <person name="Morin E."/>
            <person name="Salamov A."/>
            <person name="Lipzen A."/>
            <person name="Mereny Z."/>
            <person name="Hegedus B."/>
            <person name="Baldrian P."/>
            <person name="Stursova M."/>
            <person name="Weitz H."/>
            <person name="Taylor A."/>
            <person name="Grigoriev I.V."/>
            <person name="Nagy L.G."/>
            <person name="Martin F."/>
            <person name="Kauserud H."/>
        </authorList>
    </citation>
    <scope>NUCLEOTIDE SEQUENCE</scope>
    <source>
        <strain evidence="1">CBHHK173m</strain>
    </source>
</reference>
<accession>A0AAD6UF18</accession>
<protein>
    <submittedName>
        <fullName evidence="1">Uncharacterized protein</fullName>
    </submittedName>
</protein>
<organism evidence="1 2">
    <name type="scientific">Mycena belliarum</name>
    <dbReference type="NCBI Taxonomy" id="1033014"/>
    <lineage>
        <taxon>Eukaryota</taxon>
        <taxon>Fungi</taxon>
        <taxon>Dikarya</taxon>
        <taxon>Basidiomycota</taxon>
        <taxon>Agaricomycotina</taxon>
        <taxon>Agaricomycetes</taxon>
        <taxon>Agaricomycetidae</taxon>
        <taxon>Agaricales</taxon>
        <taxon>Marasmiineae</taxon>
        <taxon>Mycenaceae</taxon>
        <taxon>Mycena</taxon>
    </lineage>
</organism>
<name>A0AAD6UF18_9AGAR</name>
<dbReference type="AlphaFoldDB" id="A0AAD6UF18"/>
<evidence type="ECO:0000313" key="2">
    <source>
        <dbReference type="Proteomes" id="UP001222325"/>
    </source>
</evidence>
<proteinExistence type="predicted"/>
<comment type="caution">
    <text evidence="1">The sequence shown here is derived from an EMBL/GenBank/DDBJ whole genome shotgun (WGS) entry which is preliminary data.</text>
</comment>